<organism evidence="2 3">
    <name type="scientific">Batillaria attramentaria</name>
    <dbReference type="NCBI Taxonomy" id="370345"/>
    <lineage>
        <taxon>Eukaryota</taxon>
        <taxon>Metazoa</taxon>
        <taxon>Spiralia</taxon>
        <taxon>Lophotrochozoa</taxon>
        <taxon>Mollusca</taxon>
        <taxon>Gastropoda</taxon>
        <taxon>Caenogastropoda</taxon>
        <taxon>Sorbeoconcha</taxon>
        <taxon>Cerithioidea</taxon>
        <taxon>Batillariidae</taxon>
        <taxon>Batillaria</taxon>
    </lineage>
</organism>
<evidence type="ECO:0000313" key="2">
    <source>
        <dbReference type="EMBL" id="KAK7461655.1"/>
    </source>
</evidence>
<feature type="repeat" description="ANK" evidence="1">
    <location>
        <begin position="100"/>
        <end position="132"/>
    </location>
</feature>
<dbReference type="PROSITE" id="PS50297">
    <property type="entry name" value="ANK_REP_REGION"/>
    <property type="match status" value="2"/>
</dbReference>
<dbReference type="SMART" id="SM00248">
    <property type="entry name" value="ANK"/>
    <property type="match status" value="3"/>
</dbReference>
<dbReference type="InterPro" id="IPR036770">
    <property type="entry name" value="Ankyrin_rpt-contain_sf"/>
</dbReference>
<accession>A0ABD0J5N1</accession>
<name>A0ABD0J5N1_9CAEN</name>
<dbReference type="PROSITE" id="PS50088">
    <property type="entry name" value="ANK_REPEAT"/>
    <property type="match status" value="2"/>
</dbReference>
<dbReference type="Pfam" id="PF00023">
    <property type="entry name" value="Ank"/>
    <property type="match status" value="1"/>
</dbReference>
<keyword evidence="1" id="KW-0040">ANK repeat</keyword>
<sequence length="270" mass="29683">MSDDNLIHVEEYEDLEQAEESPNDPLAVNARDTHGWTLLMRAAVLGDCTTIMHLMSYSADLDARQSNGTTALMLAVQHAKCPTAAALLKEGARINEEDNQGETALIKAIKRGDKEMLKLILENGANYTVGKSAGFNAIQLAEVLGSQEIRTTLIDYITNFEKPKQVSWFDYEQLKPLGPGMGFILFIGTTKANNHEVTCKLKGHRAVTAVHLNGVPQRCLSAEGNSVMTFKPVKEGKNELVICFNTDTTSSAKLVVRAYKAQLFRPDLQS</sequence>
<gene>
    <name evidence="2" type="ORF">BaRGS_00038604</name>
</gene>
<evidence type="ECO:0000313" key="3">
    <source>
        <dbReference type="Proteomes" id="UP001519460"/>
    </source>
</evidence>
<dbReference type="Proteomes" id="UP001519460">
    <property type="component" value="Unassembled WGS sequence"/>
</dbReference>
<evidence type="ECO:0000256" key="1">
    <source>
        <dbReference type="PROSITE-ProRule" id="PRU00023"/>
    </source>
</evidence>
<proteinExistence type="predicted"/>
<dbReference type="InterPro" id="IPR002110">
    <property type="entry name" value="Ankyrin_rpt"/>
</dbReference>
<reference evidence="2 3" key="1">
    <citation type="journal article" date="2023" name="Sci. Data">
        <title>Genome assembly of the Korean intertidal mud-creeper Batillaria attramentaria.</title>
        <authorList>
            <person name="Patra A.K."/>
            <person name="Ho P.T."/>
            <person name="Jun S."/>
            <person name="Lee S.J."/>
            <person name="Kim Y."/>
            <person name="Won Y.J."/>
        </authorList>
    </citation>
    <scope>NUCLEOTIDE SEQUENCE [LARGE SCALE GENOMIC DNA]</scope>
    <source>
        <strain evidence="2">Wonlab-2016</strain>
    </source>
</reference>
<dbReference type="SUPFAM" id="SSF48403">
    <property type="entry name" value="Ankyrin repeat"/>
    <property type="match status" value="1"/>
</dbReference>
<protein>
    <submittedName>
        <fullName evidence="2">Uncharacterized protein</fullName>
    </submittedName>
</protein>
<dbReference type="AlphaFoldDB" id="A0ABD0J5N1"/>
<dbReference type="EMBL" id="JACVVK020000630">
    <property type="protein sequence ID" value="KAK7461655.1"/>
    <property type="molecule type" value="Genomic_DNA"/>
</dbReference>
<feature type="repeat" description="ANK" evidence="1">
    <location>
        <begin position="67"/>
        <end position="99"/>
    </location>
</feature>
<dbReference type="Gene3D" id="1.25.40.20">
    <property type="entry name" value="Ankyrin repeat-containing domain"/>
    <property type="match status" value="1"/>
</dbReference>
<dbReference type="Pfam" id="PF12796">
    <property type="entry name" value="Ank_2"/>
    <property type="match status" value="1"/>
</dbReference>
<comment type="caution">
    <text evidence="2">The sequence shown here is derived from an EMBL/GenBank/DDBJ whole genome shotgun (WGS) entry which is preliminary data.</text>
</comment>
<keyword evidence="3" id="KW-1185">Reference proteome</keyword>
<dbReference type="PANTHER" id="PTHR24183">
    <property type="entry name" value="FIBRONECTIN TYPE 3 AND ANKYRIN REPEAT DOMAINS PROTEIN 1"/>
    <property type="match status" value="1"/>
</dbReference>
<dbReference type="PANTHER" id="PTHR24183:SF1">
    <property type="entry name" value="FIBRONECTIN TYPE 3 AND ANKYRIN REPEAT DOMAINS PROTEIN 1"/>
    <property type="match status" value="1"/>
</dbReference>